<dbReference type="GeneID" id="106165927"/>
<proteinExistence type="predicted"/>
<feature type="transmembrane region" description="Helical" evidence="2">
    <location>
        <begin position="440"/>
        <end position="460"/>
    </location>
</feature>
<dbReference type="InterPro" id="IPR027197">
    <property type="entry name" value="SLC43A3"/>
</dbReference>
<dbReference type="PANTHER" id="PTHR20765:SF1">
    <property type="entry name" value="EQUILIBRATIVE NUCLEOBASE TRANSPORTER 1"/>
    <property type="match status" value="1"/>
</dbReference>
<feature type="transmembrane region" description="Helical" evidence="2">
    <location>
        <begin position="115"/>
        <end position="135"/>
    </location>
</feature>
<dbReference type="RefSeq" id="XP_013399746.1">
    <property type="nucleotide sequence ID" value="XM_013544292.1"/>
</dbReference>
<evidence type="ECO:0000256" key="1">
    <source>
        <dbReference type="SAM" id="MobiDB-lite"/>
    </source>
</evidence>
<dbReference type="Proteomes" id="UP000085678">
    <property type="component" value="Unplaced"/>
</dbReference>
<keyword evidence="3" id="KW-1185">Reference proteome</keyword>
<dbReference type="SUPFAM" id="SSF103473">
    <property type="entry name" value="MFS general substrate transporter"/>
    <property type="match status" value="1"/>
</dbReference>
<feature type="transmembrane region" description="Helical" evidence="2">
    <location>
        <begin position="394"/>
        <end position="420"/>
    </location>
</feature>
<keyword evidence="2" id="KW-0472">Membrane</keyword>
<dbReference type="InterPro" id="IPR036259">
    <property type="entry name" value="MFS_trans_sf"/>
</dbReference>
<feature type="transmembrane region" description="Helical" evidence="2">
    <location>
        <begin position="501"/>
        <end position="522"/>
    </location>
</feature>
<dbReference type="InParanoid" id="A0A1S3IPB3"/>
<evidence type="ECO:0000313" key="4">
    <source>
        <dbReference type="RefSeq" id="XP_013399746.1"/>
    </source>
</evidence>
<sequence>MTRTTCWKLFCTAFGILEAAVYSFTLFGWPAFVYIFIEEKFYYSRCHFDPRVNASIDTVEHACTVLGNCTEEHDADHVKKCNEQEEMLNLVYTVAIICSASLPVLGYIYDHCGTVCVRILSIFLCAGGFFLMALAERGTEWLLFPGAAFHMMGGVQLDITDVQVAGLFPKLKATLICLVSGAADVSGFAPILLKMAYQTGVSYKTSMFTFAGIILVISSVNTITLPPRQDDDGNNIDIACCFKILKSQSATKEPSKPYTSTCTNAKYVPKANEKHKGHQALEQGWKNVAYIPDDVSTEPKCGIRSTGNVTPEVTSKVKPDGDVTREKNDGIIGHHDFNNGTSCQNKNNINHTQMQVDGIEQISCEIENSLSKENGESANNCFLHDTLLILKLPAFWVLMLWFLCQNTIIVTYQGSFYSMINYYGNNVKNKVSTYTDVYSWFQMGSLFWALLTGLMLDKLVSRATTDDKERCFVVPFFLTVLAGFIASIACIIPFIEMQFVAIMFHSMLKTGSYAVHMAYVAIA</sequence>
<protein>
    <submittedName>
        <fullName evidence="4">Uncharacterized protein LOC106165927</fullName>
    </submittedName>
</protein>
<feature type="transmembrane region" description="Helical" evidence="2">
    <location>
        <begin position="472"/>
        <end position="495"/>
    </location>
</feature>
<evidence type="ECO:0000313" key="3">
    <source>
        <dbReference type="Proteomes" id="UP000085678"/>
    </source>
</evidence>
<evidence type="ECO:0000256" key="2">
    <source>
        <dbReference type="SAM" id="Phobius"/>
    </source>
</evidence>
<organism evidence="3 4">
    <name type="scientific">Lingula anatina</name>
    <name type="common">Brachiopod</name>
    <name type="synonym">Lingula unguis</name>
    <dbReference type="NCBI Taxonomy" id="7574"/>
    <lineage>
        <taxon>Eukaryota</taxon>
        <taxon>Metazoa</taxon>
        <taxon>Spiralia</taxon>
        <taxon>Lophotrochozoa</taxon>
        <taxon>Brachiopoda</taxon>
        <taxon>Linguliformea</taxon>
        <taxon>Lingulata</taxon>
        <taxon>Lingulida</taxon>
        <taxon>Linguloidea</taxon>
        <taxon>Lingulidae</taxon>
        <taxon>Lingula</taxon>
    </lineage>
</organism>
<dbReference type="AlphaFoldDB" id="A0A1S3IPB3"/>
<dbReference type="PANTHER" id="PTHR20765">
    <property type="entry name" value="SOLUTE CARRIER FAMILY 43 MEMBER 3-RELATED"/>
    <property type="match status" value="1"/>
</dbReference>
<gene>
    <name evidence="4" type="primary">LOC106165927</name>
</gene>
<keyword evidence="2" id="KW-0812">Transmembrane</keyword>
<accession>A0A1S3IPB3</accession>
<feature type="transmembrane region" description="Helical" evidence="2">
    <location>
        <begin position="205"/>
        <end position="225"/>
    </location>
</feature>
<feature type="transmembrane region" description="Helical" evidence="2">
    <location>
        <begin position="90"/>
        <end position="108"/>
    </location>
</feature>
<feature type="transmembrane region" description="Helical" evidence="2">
    <location>
        <begin position="12"/>
        <end position="37"/>
    </location>
</feature>
<name>A0A1S3IPB3_LINAN</name>
<keyword evidence="2" id="KW-1133">Transmembrane helix</keyword>
<feature type="region of interest" description="Disordered" evidence="1">
    <location>
        <begin position="302"/>
        <end position="321"/>
    </location>
</feature>
<dbReference type="KEGG" id="lak:106165927"/>
<dbReference type="OrthoDB" id="330047at2759"/>
<reference evidence="4" key="1">
    <citation type="submission" date="2025-08" db="UniProtKB">
        <authorList>
            <consortium name="RefSeq"/>
        </authorList>
    </citation>
    <scope>IDENTIFICATION</scope>
    <source>
        <tissue evidence="4">Gonads</tissue>
    </source>
</reference>